<evidence type="ECO:0000256" key="1">
    <source>
        <dbReference type="ARBA" id="ARBA00001541"/>
    </source>
</evidence>
<dbReference type="CDD" id="cd02440">
    <property type="entry name" value="AdoMet_MTases"/>
    <property type="match status" value="1"/>
</dbReference>
<keyword evidence="3 7" id="KW-0489">Methyltransferase</keyword>
<protein>
    <recommendedName>
        <fullName evidence="2">protein-glutamate O-methyltransferase</fullName>
        <ecNumber evidence="2">2.1.1.80</ecNumber>
    </recommendedName>
</protein>
<dbReference type="EMBL" id="FZOU01000001">
    <property type="protein sequence ID" value="SNS24018.1"/>
    <property type="molecule type" value="Genomic_DNA"/>
</dbReference>
<dbReference type="InterPro" id="IPR036804">
    <property type="entry name" value="CheR_N_sf"/>
</dbReference>
<dbReference type="InterPro" id="IPR022642">
    <property type="entry name" value="CheR_C"/>
</dbReference>
<dbReference type="GO" id="GO:0032259">
    <property type="term" value="P:methylation"/>
    <property type="evidence" value="ECO:0007669"/>
    <property type="project" value="UniProtKB-KW"/>
</dbReference>
<dbReference type="PROSITE" id="PS50123">
    <property type="entry name" value="CHER"/>
    <property type="match status" value="1"/>
</dbReference>
<keyword evidence="4 7" id="KW-0808">Transferase</keyword>
<dbReference type="PANTHER" id="PTHR24422:SF21">
    <property type="entry name" value="CHEMOTAXIS PROTEIN METHYLTRANSFERASE 1"/>
    <property type="match status" value="1"/>
</dbReference>
<dbReference type="Gene3D" id="3.40.50.150">
    <property type="entry name" value="Vaccinia Virus protein VP39"/>
    <property type="match status" value="1"/>
</dbReference>
<dbReference type="InterPro" id="IPR000780">
    <property type="entry name" value="CheR_MeTrfase"/>
</dbReference>
<evidence type="ECO:0000256" key="4">
    <source>
        <dbReference type="ARBA" id="ARBA00022679"/>
    </source>
</evidence>
<organism evidence="7 8">
    <name type="scientific">Granulicella rosea</name>
    <dbReference type="NCBI Taxonomy" id="474952"/>
    <lineage>
        <taxon>Bacteria</taxon>
        <taxon>Pseudomonadati</taxon>
        <taxon>Acidobacteriota</taxon>
        <taxon>Terriglobia</taxon>
        <taxon>Terriglobales</taxon>
        <taxon>Acidobacteriaceae</taxon>
        <taxon>Granulicella</taxon>
    </lineage>
</organism>
<keyword evidence="8" id="KW-1185">Reference proteome</keyword>
<evidence type="ECO:0000313" key="8">
    <source>
        <dbReference type="Proteomes" id="UP000198356"/>
    </source>
</evidence>
<evidence type="ECO:0000259" key="6">
    <source>
        <dbReference type="PROSITE" id="PS50123"/>
    </source>
</evidence>
<dbReference type="AlphaFoldDB" id="A0A239CW61"/>
<dbReference type="EC" id="2.1.1.80" evidence="2"/>
<accession>A0A239CW61</accession>
<dbReference type="GO" id="GO:0008983">
    <property type="term" value="F:protein-glutamate O-methyltransferase activity"/>
    <property type="evidence" value="ECO:0007669"/>
    <property type="project" value="UniProtKB-EC"/>
</dbReference>
<dbReference type="Pfam" id="PF03705">
    <property type="entry name" value="CheR_N"/>
    <property type="match status" value="1"/>
</dbReference>
<dbReference type="RefSeq" id="WP_217896992.1">
    <property type="nucleotide sequence ID" value="NZ_FZOU01000001.1"/>
</dbReference>
<dbReference type="PRINTS" id="PR00996">
    <property type="entry name" value="CHERMTFRASE"/>
</dbReference>
<dbReference type="PANTHER" id="PTHR24422">
    <property type="entry name" value="CHEMOTAXIS PROTEIN METHYLTRANSFERASE"/>
    <property type="match status" value="1"/>
</dbReference>
<dbReference type="InterPro" id="IPR050903">
    <property type="entry name" value="Bact_Chemotaxis_MeTrfase"/>
</dbReference>
<reference evidence="7 8" key="1">
    <citation type="submission" date="2017-06" db="EMBL/GenBank/DDBJ databases">
        <authorList>
            <person name="Kim H.J."/>
            <person name="Triplett B.A."/>
        </authorList>
    </citation>
    <scope>NUCLEOTIDE SEQUENCE [LARGE SCALE GENOMIC DNA]</scope>
    <source>
        <strain evidence="7 8">DSM 18704</strain>
    </source>
</reference>
<dbReference type="Pfam" id="PF01739">
    <property type="entry name" value="CheR"/>
    <property type="match status" value="1"/>
</dbReference>
<dbReference type="SUPFAM" id="SSF47757">
    <property type="entry name" value="Chemotaxis receptor methyltransferase CheR, N-terminal domain"/>
    <property type="match status" value="1"/>
</dbReference>
<dbReference type="InterPro" id="IPR022641">
    <property type="entry name" value="CheR_N"/>
</dbReference>
<evidence type="ECO:0000256" key="2">
    <source>
        <dbReference type="ARBA" id="ARBA00012534"/>
    </source>
</evidence>
<evidence type="ECO:0000313" key="7">
    <source>
        <dbReference type="EMBL" id="SNS24018.1"/>
    </source>
</evidence>
<dbReference type="SUPFAM" id="SSF53335">
    <property type="entry name" value="S-adenosyl-L-methionine-dependent methyltransferases"/>
    <property type="match status" value="1"/>
</dbReference>
<keyword evidence="5" id="KW-0949">S-adenosyl-L-methionine</keyword>
<dbReference type="SMART" id="SM00138">
    <property type="entry name" value="MeTrc"/>
    <property type="match status" value="1"/>
</dbReference>
<evidence type="ECO:0000256" key="3">
    <source>
        <dbReference type="ARBA" id="ARBA00022603"/>
    </source>
</evidence>
<comment type="catalytic activity">
    <reaction evidence="1">
        <text>L-glutamyl-[protein] + S-adenosyl-L-methionine = [protein]-L-glutamate 5-O-methyl ester + S-adenosyl-L-homocysteine</text>
        <dbReference type="Rhea" id="RHEA:24452"/>
        <dbReference type="Rhea" id="RHEA-COMP:10208"/>
        <dbReference type="Rhea" id="RHEA-COMP:10311"/>
        <dbReference type="ChEBI" id="CHEBI:29973"/>
        <dbReference type="ChEBI" id="CHEBI:57856"/>
        <dbReference type="ChEBI" id="CHEBI:59789"/>
        <dbReference type="ChEBI" id="CHEBI:82795"/>
        <dbReference type="EC" id="2.1.1.80"/>
    </reaction>
</comment>
<dbReference type="Gene3D" id="1.10.155.10">
    <property type="entry name" value="Chemotaxis receptor methyltransferase CheR, N-terminal domain"/>
    <property type="match status" value="1"/>
</dbReference>
<sequence>MTMQTQTTSFGSLPTAPSIGELSTRSYSFLQTFIYAESGIVLDEDKQYLFESRLRPLVLRENLGSLDALCDRVASGRAPSLARLVVEAMTTNETLFFRDQTIFESMKTTVFAELAKAAGTRRLRIWSAASSTGQEAYSVAMSLLEAGFTPGQVEIVGTDLSDQVLERARSGKYVQFEVSRGLPISLLMKYFTKSGLDWQVKPELRTMVRFERLDLRGSYAGIGPCDLVLCRNVLIYFDATTKQQILASIARNLVPGGKLVLGCAETLIGMDHRFERKLYGQSTFYSVR</sequence>
<evidence type="ECO:0000256" key="5">
    <source>
        <dbReference type="ARBA" id="ARBA00022691"/>
    </source>
</evidence>
<feature type="domain" description="CheR-type methyltransferase" evidence="6">
    <location>
        <begin position="15"/>
        <end position="288"/>
    </location>
</feature>
<dbReference type="InterPro" id="IPR029063">
    <property type="entry name" value="SAM-dependent_MTases_sf"/>
</dbReference>
<gene>
    <name evidence="7" type="ORF">SAMN05421770_101129</name>
</gene>
<dbReference type="Proteomes" id="UP000198356">
    <property type="component" value="Unassembled WGS sequence"/>
</dbReference>
<name>A0A239CW61_9BACT</name>
<proteinExistence type="predicted"/>